<dbReference type="RefSeq" id="WP_220211650.1">
    <property type="nucleotide sequence ID" value="NZ_BNJK01000004.1"/>
</dbReference>
<protein>
    <submittedName>
        <fullName evidence="1">Uncharacterized protein</fullName>
    </submittedName>
</protein>
<evidence type="ECO:0000313" key="1">
    <source>
        <dbReference type="EMBL" id="GHP01079.1"/>
    </source>
</evidence>
<comment type="caution">
    <text evidence="1">The sequence shown here is derived from an EMBL/GenBank/DDBJ whole genome shotgun (WGS) entry which is preliminary data.</text>
</comment>
<dbReference type="Proteomes" id="UP000597444">
    <property type="component" value="Unassembled WGS sequence"/>
</dbReference>
<keyword evidence="2" id="KW-1185">Reference proteome</keyword>
<proteinExistence type="predicted"/>
<gene>
    <name evidence="1" type="ORF">KSF_111260</name>
</gene>
<organism evidence="1 2">
    <name type="scientific">Reticulibacter mediterranei</name>
    <dbReference type="NCBI Taxonomy" id="2778369"/>
    <lineage>
        <taxon>Bacteria</taxon>
        <taxon>Bacillati</taxon>
        <taxon>Chloroflexota</taxon>
        <taxon>Ktedonobacteria</taxon>
        <taxon>Ktedonobacterales</taxon>
        <taxon>Reticulibacteraceae</taxon>
        <taxon>Reticulibacter</taxon>
    </lineage>
</organism>
<dbReference type="AlphaFoldDB" id="A0A8J3N9R0"/>
<name>A0A8J3N9R0_9CHLR</name>
<sequence>MPLNITQKQLMQILTQQAIIWFGEEQARDLHAQLEERAAHLWLLSQHQPDREQEPDFLCSLAHNEKER</sequence>
<accession>A0A8J3N9R0</accession>
<dbReference type="EMBL" id="BNJK01000004">
    <property type="protein sequence ID" value="GHP01079.1"/>
    <property type="molecule type" value="Genomic_DNA"/>
</dbReference>
<reference evidence="1" key="1">
    <citation type="submission" date="2020-10" db="EMBL/GenBank/DDBJ databases">
        <title>Taxonomic study of unclassified bacteria belonging to the class Ktedonobacteria.</title>
        <authorList>
            <person name="Yabe S."/>
            <person name="Wang C.M."/>
            <person name="Zheng Y."/>
            <person name="Sakai Y."/>
            <person name="Cavaletti L."/>
            <person name="Monciardini P."/>
            <person name="Donadio S."/>
        </authorList>
    </citation>
    <scope>NUCLEOTIDE SEQUENCE</scope>
    <source>
        <strain evidence="1">ID150040</strain>
    </source>
</reference>
<evidence type="ECO:0000313" key="2">
    <source>
        <dbReference type="Proteomes" id="UP000597444"/>
    </source>
</evidence>